<evidence type="ECO:0000313" key="12">
    <source>
        <dbReference type="Proteomes" id="UP000778970"/>
    </source>
</evidence>
<sequence length="370" mass="39585">MNDAGKGRKQPLPEADSSAILNALADPVFTVDAEGRFASLNNAAEQFLGSSARHMVGRTLAAVVPQDSPLHALIEQARQQATSVSQYGVTIESPRFGSRYVSIDVAPIPEMPGTVAVTVQERSIARKIDHQLTHRNAARSVTAMAAMLAHEVKNPLSGIRGAAQLLEQGASAGDQALTSLICEEADRIVALVDRMEMFSDERPMERGPVNIHEVLEHVRKVAQTGFAREVRIRESYDPSLPPVLGNRDLLIQALLNLVKNGAEAAGEADGQLVLSTRYQQGVRLAVPGGGARVDLPLMVTVQDNGSGIPDDLQEHLFDPFVTTKPAGKGLGLALVAKIVGDHGGVIEFDSEPGKTVFRIMLPKAQEEAPQ</sequence>
<dbReference type="InterPro" id="IPR000014">
    <property type="entry name" value="PAS"/>
</dbReference>
<dbReference type="GO" id="GO:0005524">
    <property type="term" value="F:ATP binding"/>
    <property type="evidence" value="ECO:0007669"/>
    <property type="project" value="UniProtKB-KW"/>
</dbReference>
<evidence type="ECO:0000256" key="2">
    <source>
        <dbReference type="ARBA" id="ARBA00012438"/>
    </source>
</evidence>
<evidence type="ECO:0000256" key="3">
    <source>
        <dbReference type="ARBA" id="ARBA00022553"/>
    </source>
</evidence>
<dbReference type="InterPro" id="IPR013767">
    <property type="entry name" value="PAS_fold"/>
</dbReference>
<evidence type="ECO:0000256" key="1">
    <source>
        <dbReference type="ARBA" id="ARBA00000085"/>
    </source>
</evidence>
<comment type="caution">
    <text evidence="11">The sequence shown here is derived from an EMBL/GenBank/DDBJ whole genome shotgun (WGS) entry which is preliminary data.</text>
</comment>
<dbReference type="Pfam" id="PF02518">
    <property type="entry name" value="HATPase_c"/>
    <property type="match status" value="1"/>
</dbReference>
<dbReference type="AlphaFoldDB" id="A0A934V0P8"/>
<dbReference type="Gene3D" id="1.10.287.130">
    <property type="match status" value="1"/>
</dbReference>
<dbReference type="EMBL" id="NRRE01000026">
    <property type="protein sequence ID" value="MBK1697856.1"/>
    <property type="molecule type" value="Genomic_DNA"/>
</dbReference>
<dbReference type="InterPro" id="IPR036890">
    <property type="entry name" value="HATPase_C_sf"/>
</dbReference>
<dbReference type="SUPFAM" id="SSF55785">
    <property type="entry name" value="PYP-like sensor domain (PAS domain)"/>
    <property type="match status" value="1"/>
</dbReference>
<reference evidence="11" key="2">
    <citation type="journal article" date="2020" name="Microorganisms">
        <title>Osmotic Adaptation and Compatible Solute Biosynthesis of Phototrophic Bacteria as Revealed from Genome Analyses.</title>
        <authorList>
            <person name="Imhoff J.F."/>
            <person name="Rahn T."/>
            <person name="Kunzel S."/>
            <person name="Keller A."/>
            <person name="Neulinger S.C."/>
        </authorList>
    </citation>
    <scope>NUCLEOTIDE SEQUENCE</scope>
    <source>
        <strain evidence="11">DSM 9154</strain>
    </source>
</reference>
<keyword evidence="4" id="KW-0808">Transferase</keyword>
<dbReference type="Proteomes" id="UP000778970">
    <property type="component" value="Unassembled WGS sequence"/>
</dbReference>
<dbReference type="SUPFAM" id="SSF55874">
    <property type="entry name" value="ATPase domain of HSP90 chaperone/DNA topoisomerase II/histidine kinase"/>
    <property type="match status" value="1"/>
</dbReference>
<dbReference type="PRINTS" id="PR00344">
    <property type="entry name" value="BCTRLSENSOR"/>
</dbReference>
<dbReference type="SUPFAM" id="SSF47384">
    <property type="entry name" value="Homodimeric domain of signal transducing histidine kinase"/>
    <property type="match status" value="1"/>
</dbReference>
<feature type="domain" description="Histidine kinase" evidence="9">
    <location>
        <begin position="147"/>
        <end position="365"/>
    </location>
</feature>
<dbReference type="InterPro" id="IPR005467">
    <property type="entry name" value="His_kinase_dom"/>
</dbReference>
<dbReference type="GO" id="GO:0006355">
    <property type="term" value="P:regulation of DNA-templated transcription"/>
    <property type="evidence" value="ECO:0007669"/>
    <property type="project" value="InterPro"/>
</dbReference>
<dbReference type="PANTHER" id="PTHR43065">
    <property type="entry name" value="SENSOR HISTIDINE KINASE"/>
    <property type="match status" value="1"/>
</dbReference>
<dbReference type="RefSeq" id="WP_051432112.1">
    <property type="nucleotide sequence ID" value="NZ_NRRE01000026.1"/>
</dbReference>
<dbReference type="Gene3D" id="3.30.450.20">
    <property type="entry name" value="PAS domain"/>
    <property type="match status" value="1"/>
</dbReference>
<evidence type="ECO:0000259" key="10">
    <source>
        <dbReference type="PROSITE" id="PS50112"/>
    </source>
</evidence>
<evidence type="ECO:0000256" key="5">
    <source>
        <dbReference type="ARBA" id="ARBA00022741"/>
    </source>
</evidence>
<dbReference type="InterPro" id="IPR035965">
    <property type="entry name" value="PAS-like_dom_sf"/>
</dbReference>
<reference evidence="11" key="1">
    <citation type="submission" date="2017-08" db="EMBL/GenBank/DDBJ databases">
        <authorList>
            <person name="Imhoff J.F."/>
            <person name="Rahn T."/>
            <person name="Kuenzel S."/>
            <person name="Neulinger S.C."/>
        </authorList>
    </citation>
    <scope>NUCLEOTIDE SEQUENCE</scope>
    <source>
        <strain evidence="11">DSM 9154</strain>
    </source>
</reference>
<evidence type="ECO:0000313" key="11">
    <source>
        <dbReference type="EMBL" id="MBK1697856.1"/>
    </source>
</evidence>
<dbReference type="CDD" id="cd00130">
    <property type="entry name" value="PAS"/>
    <property type="match status" value="1"/>
</dbReference>
<dbReference type="PANTHER" id="PTHR43065:SF10">
    <property type="entry name" value="PEROXIDE STRESS-ACTIVATED HISTIDINE KINASE MAK3"/>
    <property type="match status" value="1"/>
</dbReference>
<dbReference type="InterPro" id="IPR004358">
    <property type="entry name" value="Sig_transdc_His_kin-like_C"/>
</dbReference>
<accession>A0A934V0P8</accession>
<dbReference type="Pfam" id="PF00989">
    <property type="entry name" value="PAS"/>
    <property type="match status" value="1"/>
</dbReference>
<dbReference type="InterPro" id="IPR003661">
    <property type="entry name" value="HisK_dim/P_dom"/>
</dbReference>
<keyword evidence="8" id="KW-0902">Two-component regulatory system</keyword>
<protein>
    <recommendedName>
        <fullName evidence="2">histidine kinase</fullName>
        <ecNumber evidence="2">2.7.13.3</ecNumber>
    </recommendedName>
</protein>
<dbReference type="NCBIfam" id="TIGR00229">
    <property type="entry name" value="sensory_box"/>
    <property type="match status" value="1"/>
</dbReference>
<keyword evidence="12" id="KW-1185">Reference proteome</keyword>
<name>A0A934V0P8_9PROT</name>
<dbReference type="SMART" id="SM00091">
    <property type="entry name" value="PAS"/>
    <property type="match status" value="1"/>
</dbReference>
<keyword evidence="3" id="KW-0597">Phosphoprotein</keyword>
<keyword evidence="6 11" id="KW-0418">Kinase</keyword>
<gene>
    <name evidence="11" type="ORF">CKO21_11450</name>
</gene>
<feature type="domain" description="PAS" evidence="10">
    <location>
        <begin position="13"/>
        <end position="67"/>
    </location>
</feature>
<evidence type="ECO:0000259" key="9">
    <source>
        <dbReference type="PROSITE" id="PS50109"/>
    </source>
</evidence>
<evidence type="ECO:0000256" key="6">
    <source>
        <dbReference type="ARBA" id="ARBA00022777"/>
    </source>
</evidence>
<organism evidence="11 12">
    <name type="scientific">Rhodovibrio salinarum</name>
    <dbReference type="NCBI Taxonomy" id="1087"/>
    <lineage>
        <taxon>Bacteria</taxon>
        <taxon>Pseudomonadati</taxon>
        <taxon>Pseudomonadota</taxon>
        <taxon>Alphaproteobacteria</taxon>
        <taxon>Rhodospirillales</taxon>
        <taxon>Rhodovibrionaceae</taxon>
        <taxon>Rhodovibrio</taxon>
    </lineage>
</organism>
<dbReference type="PROSITE" id="PS50112">
    <property type="entry name" value="PAS"/>
    <property type="match status" value="1"/>
</dbReference>
<dbReference type="InterPro" id="IPR003594">
    <property type="entry name" value="HATPase_dom"/>
</dbReference>
<keyword evidence="5" id="KW-0547">Nucleotide-binding</keyword>
<dbReference type="Gene3D" id="3.30.565.10">
    <property type="entry name" value="Histidine kinase-like ATPase, C-terminal domain"/>
    <property type="match status" value="1"/>
</dbReference>
<dbReference type="CDD" id="cd00082">
    <property type="entry name" value="HisKA"/>
    <property type="match status" value="1"/>
</dbReference>
<dbReference type="GO" id="GO:0000155">
    <property type="term" value="F:phosphorelay sensor kinase activity"/>
    <property type="evidence" value="ECO:0007669"/>
    <property type="project" value="InterPro"/>
</dbReference>
<keyword evidence="7" id="KW-0067">ATP-binding</keyword>
<dbReference type="SMART" id="SM00387">
    <property type="entry name" value="HATPase_c"/>
    <property type="match status" value="1"/>
</dbReference>
<evidence type="ECO:0000256" key="8">
    <source>
        <dbReference type="ARBA" id="ARBA00023012"/>
    </source>
</evidence>
<evidence type="ECO:0000256" key="7">
    <source>
        <dbReference type="ARBA" id="ARBA00022840"/>
    </source>
</evidence>
<proteinExistence type="predicted"/>
<dbReference type="SMART" id="SM00388">
    <property type="entry name" value="HisKA"/>
    <property type="match status" value="1"/>
</dbReference>
<dbReference type="InterPro" id="IPR036097">
    <property type="entry name" value="HisK_dim/P_sf"/>
</dbReference>
<comment type="catalytic activity">
    <reaction evidence="1">
        <text>ATP + protein L-histidine = ADP + protein N-phospho-L-histidine.</text>
        <dbReference type="EC" id="2.7.13.3"/>
    </reaction>
</comment>
<evidence type="ECO:0000256" key="4">
    <source>
        <dbReference type="ARBA" id="ARBA00022679"/>
    </source>
</evidence>
<dbReference type="PROSITE" id="PS50109">
    <property type="entry name" value="HIS_KIN"/>
    <property type="match status" value="1"/>
</dbReference>
<dbReference type="Pfam" id="PF00512">
    <property type="entry name" value="HisKA"/>
    <property type="match status" value="1"/>
</dbReference>
<dbReference type="EC" id="2.7.13.3" evidence="2"/>